<keyword evidence="11" id="KW-1185">Reference proteome</keyword>
<feature type="transmembrane region" description="Helical" evidence="8">
    <location>
        <begin position="79"/>
        <end position="99"/>
    </location>
</feature>
<dbReference type="Proteomes" id="UP000001353">
    <property type="component" value="Chromosome"/>
</dbReference>
<keyword evidence="3" id="KW-1003">Cell membrane</keyword>
<dbReference type="EMBL" id="CP002623">
    <property type="protein sequence ID" value="AEI93698.1"/>
    <property type="molecule type" value="Genomic_DNA"/>
</dbReference>
<evidence type="ECO:0000256" key="3">
    <source>
        <dbReference type="ARBA" id="ARBA00022475"/>
    </source>
</evidence>
<feature type="transmembrane region" description="Helical" evidence="8">
    <location>
        <begin position="12"/>
        <end position="42"/>
    </location>
</feature>
<organism evidence="10 11">
    <name type="scientific">Roseobacter litoralis (strain ATCC 49566 / DSM 6996 / JCM 21268 / NBRC 15278 / OCh 149)</name>
    <dbReference type="NCBI Taxonomy" id="391595"/>
    <lineage>
        <taxon>Bacteria</taxon>
        <taxon>Pseudomonadati</taxon>
        <taxon>Pseudomonadota</taxon>
        <taxon>Alphaproteobacteria</taxon>
        <taxon>Rhodobacterales</taxon>
        <taxon>Roseobacteraceae</taxon>
        <taxon>Roseobacter</taxon>
    </lineage>
</organism>
<evidence type="ECO:0000256" key="1">
    <source>
        <dbReference type="ARBA" id="ARBA00004429"/>
    </source>
</evidence>
<keyword evidence="7 8" id="KW-0472">Membrane</keyword>
<gene>
    <name evidence="10" type="ordered locus">RLO149_c017060</name>
</gene>
<accession>F7ZHT8</accession>
<evidence type="ECO:0000256" key="7">
    <source>
        <dbReference type="ARBA" id="ARBA00023136"/>
    </source>
</evidence>
<reference evidence="10 11" key="1">
    <citation type="journal article" date="2011" name="BMC Genomics">
        <title>Comparative genome analysis and genome-guided physiological analysis of Roseobacter litoralis.</title>
        <authorList>
            <person name="Kalhoefer D."/>
            <person name="Thole S."/>
            <person name="Voget S."/>
            <person name="Lehmann R."/>
            <person name="Liesegang H."/>
            <person name="Wollher A."/>
            <person name="Daniel R."/>
            <person name="Simon M."/>
            <person name="Brinkhoff T."/>
        </authorList>
    </citation>
    <scope>NUCLEOTIDE SEQUENCE [LARGE SCALE GENOMIC DNA]</scope>
    <source>
        <strain evidence="11">ATCC 49566 / DSM 6996 / JCM 21268 / NBRC 15278 / OCh 149</strain>
    </source>
</reference>
<dbReference type="PANTHER" id="PTHR43357">
    <property type="entry name" value="INNER MEMBRANE ABC TRANSPORTER PERMEASE PROTEIN YDCV"/>
    <property type="match status" value="1"/>
</dbReference>
<feature type="transmembrane region" description="Helical" evidence="8">
    <location>
        <begin position="193"/>
        <end position="222"/>
    </location>
</feature>
<evidence type="ECO:0000256" key="8">
    <source>
        <dbReference type="RuleBase" id="RU363032"/>
    </source>
</evidence>
<evidence type="ECO:0000313" key="10">
    <source>
        <dbReference type="EMBL" id="AEI93698.1"/>
    </source>
</evidence>
<dbReference type="GO" id="GO:0055085">
    <property type="term" value="P:transmembrane transport"/>
    <property type="evidence" value="ECO:0007669"/>
    <property type="project" value="InterPro"/>
</dbReference>
<keyword evidence="5 8" id="KW-0812">Transmembrane</keyword>
<keyword evidence="6 8" id="KW-1133">Transmembrane helix</keyword>
<dbReference type="KEGG" id="rli:RLO149_c017060"/>
<comment type="subcellular location">
    <subcellularLocation>
        <location evidence="1">Cell inner membrane</location>
        <topology evidence="1">Multi-pass membrane protein</topology>
    </subcellularLocation>
    <subcellularLocation>
        <location evidence="8">Cell membrane</location>
        <topology evidence="8">Multi-pass membrane protein</topology>
    </subcellularLocation>
</comment>
<dbReference type="CDD" id="cd06261">
    <property type="entry name" value="TM_PBP2"/>
    <property type="match status" value="1"/>
</dbReference>
<dbReference type="PROSITE" id="PS50928">
    <property type="entry name" value="ABC_TM1"/>
    <property type="match status" value="1"/>
</dbReference>
<evidence type="ECO:0000256" key="4">
    <source>
        <dbReference type="ARBA" id="ARBA00022519"/>
    </source>
</evidence>
<feature type="domain" description="ABC transmembrane type-1" evidence="9">
    <location>
        <begin position="73"/>
        <end position="264"/>
    </location>
</feature>
<keyword evidence="4" id="KW-0997">Cell inner membrane</keyword>
<sequence>MIKALRTSSLGDILGIGLVLFIAVFSLILLIAPSIIVVIISFDTRAFVSFPPEGFTLRWYAEVFEQTELVGAMWTSLKVGLMVTVLCIVLGVPTALACVRGKFRGTTALSVFVLVPHMVPGIVLGVAVLFAGALVGVSPSIWLQAVSIAVFIMAVMVRTVQSRLVRLDPALEEAATNLGASSFQSLRTITFPLLLPAILAGAVFTFVEGFDNLSVAIFTHGFRDRPLPVELLALVQYTSTPLVAAVSGVQILLAILALVAVSMSIGLDKVNE</sequence>
<dbReference type="PANTHER" id="PTHR43357:SF4">
    <property type="entry name" value="INNER MEMBRANE ABC TRANSPORTER PERMEASE PROTEIN YDCV"/>
    <property type="match status" value="1"/>
</dbReference>
<evidence type="ECO:0000256" key="2">
    <source>
        <dbReference type="ARBA" id="ARBA00022448"/>
    </source>
</evidence>
<evidence type="ECO:0000259" key="9">
    <source>
        <dbReference type="PROSITE" id="PS50928"/>
    </source>
</evidence>
<dbReference type="HOGENOM" id="CLU_016047_3_1_5"/>
<comment type="similarity">
    <text evidence="8">Belongs to the binding-protein-dependent transport system permease family.</text>
</comment>
<evidence type="ECO:0000256" key="6">
    <source>
        <dbReference type="ARBA" id="ARBA00022989"/>
    </source>
</evidence>
<dbReference type="AlphaFoldDB" id="F7ZHT8"/>
<dbReference type="GO" id="GO:0005886">
    <property type="term" value="C:plasma membrane"/>
    <property type="evidence" value="ECO:0007669"/>
    <property type="project" value="UniProtKB-SubCell"/>
</dbReference>
<dbReference type="SUPFAM" id="SSF161098">
    <property type="entry name" value="MetI-like"/>
    <property type="match status" value="1"/>
</dbReference>
<keyword evidence="2 8" id="KW-0813">Transport</keyword>
<protein>
    <submittedName>
        <fullName evidence="10">Spermidine/putrescine transport system permease protein</fullName>
    </submittedName>
</protein>
<dbReference type="STRING" id="391595.RLO149_c017060"/>
<evidence type="ECO:0000256" key="5">
    <source>
        <dbReference type="ARBA" id="ARBA00022692"/>
    </source>
</evidence>
<dbReference type="eggNOG" id="COG1177">
    <property type="taxonomic scope" value="Bacteria"/>
</dbReference>
<feature type="transmembrane region" description="Helical" evidence="8">
    <location>
        <begin position="141"/>
        <end position="160"/>
    </location>
</feature>
<feature type="transmembrane region" description="Helical" evidence="8">
    <location>
        <begin position="242"/>
        <end position="267"/>
    </location>
</feature>
<dbReference type="InterPro" id="IPR035906">
    <property type="entry name" value="MetI-like_sf"/>
</dbReference>
<name>F7ZHT8_ROSLO</name>
<dbReference type="RefSeq" id="WP_013961631.1">
    <property type="nucleotide sequence ID" value="NC_015730.1"/>
</dbReference>
<dbReference type="Gene3D" id="1.10.3720.10">
    <property type="entry name" value="MetI-like"/>
    <property type="match status" value="1"/>
</dbReference>
<proteinExistence type="inferred from homology"/>
<dbReference type="Pfam" id="PF00528">
    <property type="entry name" value="BPD_transp_1"/>
    <property type="match status" value="1"/>
</dbReference>
<feature type="transmembrane region" description="Helical" evidence="8">
    <location>
        <begin position="111"/>
        <end position="135"/>
    </location>
</feature>
<dbReference type="InterPro" id="IPR000515">
    <property type="entry name" value="MetI-like"/>
</dbReference>
<dbReference type="OrthoDB" id="6496035at2"/>
<evidence type="ECO:0000313" key="11">
    <source>
        <dbReference type="Proteomes" id="UP000001353"/>
    </source>
</evidence>